<accession>A0A285GNW0</accession>
<dbReference type="AlphaFoldDB" id="A0A285GNW0"/>
<dbReference type="OrthoDB" id="5175112at2"/>
<protein>
    <submittedName>
        <fullName evidence="1">Uncharacterized protein</fullName>
    </submittedName>
</protein>
<evidence type="ECO:0000313" key="2">
    <source>
        <dbReference type="Proteomes" id="UP000219612"/>
    </source>
</evidence>
<organism evidence="1 2">
    <name type="scientific">Paractinoplanes atraurantiacus</name>
    <dbReference type="NCBI Taxonomy" id="1036182"/>
    <lineage>
        <taxon>Bacteria</taxon>
        <taxon>Bacillati</taxon>
        <taxon>Actinomycetota</taxon>
        <taxon>Actinomycetes</taxon>
        <taxon>Micromonosporales</taxon>
        <taxon>Micromonosporaceae</taxon>
        <taxon>Paractinoplanes</taxon>
    </lineage>
</organism>
<proteinExistence type="predicted"/>
<name>A0A285GNW0_9ACTN</name>
<gene>
    <name evidence="1" type="ORF">SAMN05421748_102285</name>
</gene>
<reference evidence="1 2" key="1">
    <citation type="submission" date="2017-09" db="EMBL/GenBank/DDBJ databases">
        <authorList>
            <person name="Ehlers B."/>
            <person name="Leendertz F.H."/>
        </authorList>
    </citation>
    <scope>NUCLEOTIDE SEQUENCE [LARGE SCALE GENOMIC DNA]</scope>
    <source>
        <strain evidence="1 2">CGMCC 4.6857</strain>
    </source>
</reference>
<sequence length="242" mass="26321">MLHRDEAALAAYVAERPSQAVLVIRGAPDAETAMAALRAAADAVRAIPHPDEPTEPLPNWVEALLSDDGPTLHLDLQDHADRAPRVVAAALAALDASGVPGRLEPLRPPAPPYEYDANADILTDVAFVESLDERGLPPTFPDGFPIPAEAVLVLAQRSRSDTWQHAAWRRSRPFTEYPETLRAFGCDLEPITARDALMRATGMTRDLIRHPAGSGSVSFHHEYGAGDDPHHFYVSVVWRPSP</sequence>
<dbReference type="EMBL" id="OBDY01000002">
    <property type="protein sequence ID" value="SNY25128.1"/>
    <property type="molecule type" value="Genomic_DNA"/>
</dbReference>
<keyword evidence="2" id="KW-1185">Reference proteome</keyword>
<dbReference type="Proteomes" id="UP000219612">
    <property type="component" value="Unassembled WGS sequence"/>
</dbReference>
<evidence type="ECO:0000313" key="1">
    <source>
        <dbReference type="EMBL" id="SNY25128.1"/>
    </source>
</evidence>
<dbReference type="RefSeq" id="WP_097319039.1">
    <property type="nucleotide sequence ID" value="NZ_OBDY01000002.1"/>
</dbReference>